<sequence length="35" mass="4256">MRVYFGFFYGQHLGYFHQTDSKRILNISLDLLDFL</sequence>
<name>A0A2P2PXD4_RHIMU</name>
<dbReference type="EMBL" id="GGEC01078886">
    <property type="protein sequence ID" value="MBX59370.1"/>
    <property type="molecule type" value="Transcribed_RNA"/>
</dbReference>
<protein>
    <submittedName>
        <fullName evidence="1">Uncharacterized protein</fullName>
    </submittedName>
</protein>
<organism evidence="1">
    <name type="scientific">Rhizophora mucronata</name>
    <name type="common">Asiatic mangrove</name>
    <dbReference type="NCBI Taxonomy" id="61149"/>
    <lineage>
        <taxon>Eukaryota</taxon>
        <taxon>Viridiplantae</taxon>
        <taxon>Streptophyta</taxon>
        <taxon>Embryophyta</taxon>
        <taxon>Tracheophyta</taxon>
        <taxon>Spermatophyta</taxon>
        <taxon>Magnoliopsida</taxon>
        <taxon>eudicotyledons</taxon>
        <taxon>Gunneridae</taxon>
        <taxon>Pentapetalae</taxon>
        <taxon>rosids</taxon>
        <taxon>fabids</taxon>
        <taxon>Malpighiales</taxon>
        <taxon>Rhizophoraceae</taxon>
        <taxon>Rhizophora</taxon>
    </lineage>
</organism>
<accession>A0A2P2PXD4</accession>
<reference evidence="1" key="1">
    <citation type="submission" date="2018-02" db="EMBL/GenBank/DDBJ databases">
        <title>Rhizophora mucronata_Transcriptome.</title>
        <authorList>
            <person name="Meera S.P."/>
            <person name="Sreeshan A."/>
            <person name="Augustine A."/>
        </authorList>
    </citation>
    <scope>NUCLEOTIDE SEQUENCE</scope>
    <source>
        <tissue evidence="1">Leaf</tissue>
    </source>
</reference>
<evidence type="ECO:0000313" key="1">
    <source>
        <dbReference type="EMBL" id="MBX59370.1"/>
    </source>
</evidence>
<dbReference type="AlphaFoldDB" id="A0A2P2PXD4"/>
<proteinExistence type="predicted"/>